<keyword evidence="2" id="KW-1133">Transmembrane helix</keyword>
<name>A0A7L4YM86_9ACTN</name>
<evidence type="ECO:0000313" key="4">
    <source>
        <dbReference type="Proteomes" id="UP000463857"/>
    </source>
</evidence>
<feature type="region of interest" description="Disordered" evidence="1">
    <location>
        <begin position="59"/>
        <end position="81"/>
    </location>
</feature>
<dbReference type="Proteomes" id="UP000463857">
    <property type="component" value="Chromosome"/>
</dbReference>
<protein>
    <submittedName>
        <fullName evidence="3">Uncharacterized protein</fullName>
    </submittedName>
</protein>
<keyword evidence="2" id="KW-0812">Transmembrane</keyword>
<feature type="compositionally biased region" description="Basic and acidic residues" evidence="1">
    <location>
        <begin position="68"/>
        <end position="81"/>
    </location>
</feature>
<dbReference type="AlphaFoldDB" id="A0A7L4YM86"/>
<evidence type="ECO:0000256" key="1">
    <source>
        <dbReference type="SAM" id="MobiDB-lite"/>
    </source>
</evidence>
<keyword evidence="4" id="KW-1185">Reference proteome</keyword>
<feature type="transmembrane region" description="Helical" evidence="2">
    <location>
        <begin position="35"/>
        <end position="54"/>
    </location>
</feature>
<dbReference type="InParanoid" id="A0A7L4YM86"/>
<dbReference type="EMBL" id="CP047156">
    <property type="protein sequence ID" value="QHC00250.1"/>
    <property type="molecule type" value="Genomic_DNA"/>
</dbReference>
<organism evidence="3 4">
    <name type="scientific">Epidermidibacterium keratini</name>
    <dbReference type="NCBI Taxonomy" id="1891644"/>
    <lineage>
        <taxon>Bacteria</taxon>
        <taxon>Bacillati</taxon>
        <taxon>Actinomycetota</taxon>
        <taxon>Actinomycetes</taxon>
        <taxon>Sporichthyales</taxon>
        <taxon>Sporichthyaceae</taxon>
        <taxon>Epidermidibacterium</taxon>
    </lineage>
</organism>
<dbReference type="KEGG" id="eke:EK0264_08140"/>
<evidence type="ECO:0000313" key="3">
    <source>
        <dbReference type="EMBL" id="QHC00250.1"/>
    </source>
</evidence>
<gene>
    <name evidence="3" type="ORF">EK0264_08140</name>
</gene>
<accession>A0A7L4YM86</accession>
<dbReference type="RefSeq" id="WP_159544546.1">
    <property type="nucleotide sequence ID" value="NZ_CP047156.1"/>
</dbReference>
<reference evidence="3 4" key="1">
    <citation type="journal article" date="2018" name="Int. J. Syst. Evol. Microbiol.">
        <title>Epidermidibacterium keratini gen. nov., sp. nov., a member of the family Sporichthyaceae, isolated from keratin epidermis.</title>
        <authorList>
            <person name="Lee D.G."/>
            <person name="Trujillo M.E."/>
            <person name="Kang S."/>
            <person name="Nam J.J."/>
            <person name="Kim Y.J."/>
        </authorList>
    </citation>
    <scope>NUCLEOTIDE SEQUENCE [LARGE SCALE GENOMIC DNA]</scope>
    <source>
        <strain evidence="3 4">EPI-7</strain>
    </source>
</reference>
<feature type="transmembrane region" description="Helical" evidence="2">
    <location>
        <begin position="7"/>
        <end position="29"/>
    </location>
</feature>
<keyword evidence="2" id="KW-0472">Membrane</keyword>
<sequence>MKAALRNLGFILLGVFLYFVSIEMFSGYPSWNSEFWNRLAIAALVVIGAIVWWWHEHHGESLTDDDPNDRPRVDESDDGAR</sequence>
<proteinExistence type="predicted"/>
<evidence type="ECO:0000256" key="2">
    <source>
        <dbReference type="SAM" id="Phobius"/>
    </source>
</evidence>